<evidence type="ECO:0000313" key="1">
    <source>
        <dbReference type="EMBL" id="RHN64108.1"/>
    </source>
</evidence>
<proteinExistence type="predicted"/>
<name>A0A396IH33_MEDTR</name>
<dbReference type="EMBL" id="PSQE01000004">
    <property type="protein sequence ID" value="RHN64108.1"/>
    <property type="molecule type" value="Genomic_DNA"/>
</dbReference>
<accession>A0A396IH33</accession>
<reference evidence="1" key="1">
    <citation type="journal article" date="2018" name="Nat. Plants">
        <title>Whole-genome landscape of Medicago truncatula symbiotic genes.</title>
        <authorList>
            <person name="Pecrix Y."/>
            <person name="Gamas P."/>
            <person name="Carrere S."/>
        </authorList>
    </citation>
    <scope>NUCLEOTIDE SEQUENCE</scope>
    <source>
        <tissue evidence="1">Leaves</tissue>
    </source>
</reference>
<dbReference type="AlphaFoldDB" id="A0A396IH33"/>
<keyword evidence="1" id="KW-0808">Transferase</keyword>
<protein>
    <submittedName>
        <fullName evidence="1">Putative nucleotide-diphospho-sugar transferase</fullName>
    </submittedName>
</protein>
<dbReference type="GO" id="GO:0016740">
    <property type="term" value="F:transferase activity"/>
    <property type="evidence" value="ECO:0007669"/>
    <property type="project" value="UniProtKB-KW"/>
</dbReference>
<comment type="caution">
    <text evidence="1">The sequence shown here is derived from an EMBL/GenBank/DDBJ whole genome shotgun (WGS) entry which is preliminary data.</text>
</comment>
<dbReference type="Gramene" id="rna26890">
    <property type="protein sequence ID" value="RHN64108.1"/>
    <property type="gene ID" value="gene26890"/>
</dbReference>
<sequence length="43" mass="4799">MYLADLVPATAQRIIYFDSDLIIVDDLLKCSNSFDQSVSEMSA</sequence>
<dbReference type="Proteomes" id="UP000265566">
    <property type="component" value="Chromosome 4"/>
</dbReference>
<gene>
    <name evidence="1" type="ORF">MtrunA17_Chr4g0065551</name>
</gene>
<organism evidence="1">
    <name type="scientific">Medicago truncatula</name>
    <name type="common">Barrel medic</name>
    <name type="synonym">Medicago tribuloides</name>
    <dbReference type="NCBI Taxonomy" id="3880"/>
    <lineage>
        <taxon>Eukaryota</taxon>
        <taxon>Viridiplantae</taxon>
        <taxon>Streptophyta</taxon>
        <taxon>Embryophyta</taxon>
        <taxon>Tracheophyta</taxon>
        <taxon>Spermatophyta</taxon>
        <taxon>Magnoliopsida</taxon>
        <taxon>eudicotyledons</taxon>
        <taxon>Gunneridae</taxon>
        <taxon>Pentapetalae</taxon>
        <taxon>rosids</taxon>
        <taxon>fabids</taxon>
        <taxon>Fabales</taxon>
        <taxon>Fabaceae</taxon>
        <taxon>Papilionoideae</taxon>
        <taxon>50 kb inversion clade</taxon>
        <taxon>NPAAA clade</taxon>
        <taxon>Hologalegina</taxon>
        <taxon>IRL clade</taxon>
        <taxon>Trifolieae</taxon>
        <taxon>Medicago</taxon>
    </lineage>
</organism>